<feature type="signal peptide" evidence="2">
    <location>
        <begin position="1"/>
        <end position="24"/>
    </location>
</feature>
<proteinExistence type="predicted"/>
<dbReference type="Pfam" id="PF03457">
    <property type="entry name" value="HA"/>
    <property type="match status" value="2"/>
</dbReference>
<protein>
    <recommendedName>
        <fullName evidence="3">Helicase-associated domain-containing protein</fullName>
    </recommendedName>
</protein>
<gene>
    <name evidence="4" type="ORF">ACHAW5_000255</name>
</gene>
<evidence type="ECO:0000256" key="2">
    <source>
        <dbReference type="SAM" id="SignalP"/>
    </source>
</evidence>
<dbReference type="EMBL" id="JALLAZ020001539">
    <property type="protein sequence ID" value="KAL3773308.1"/>
    <property type="molecule type" value="Genomic_DNA"/>
</dbReference>
<evidence type="ECO:0000313" key="5">
    <source>
        <dbReference type="Proteomes" id="UP001530315"/>
    </source>
</evidence>
<feature type="compositionally biased region" description="Low complexity" evidence="1">
    <location>
        <begin position="553"/>
        <end position="564"/>
    </location>
</feature>
<sequence length="585" mass="68670">MAPRILLVLAISMVAAHPLRYAEAFQLVAPTNCRRIGRSTIATSSTLLSPHKQFKRRRKTLLPLPAALAKIKTINLAVLGSGDDEYHQTTTTTTTIAPNFTRERLYLKRLNELHEFRSNHGHGSIPTPYPPNPSLGVWAANVRQQYALWKQAEERGVPYTGYLTPSRRRQLSSAGFDFTSLTERQFQLRMQELEKFKERYGHCMVPEKWGENLALGSWVSNIRSLYKKRMMQQHQQQLVQYDWGDDSENDNVHRHDNATKKQRRRINVLLQSAHKRMKRKRSPRFSHLDEKRTYLLEDMGFVWSSIDKKWLEMLEWAKVYGVVNHQMRFSGFDGSVDAAYDVHHGTHSTFMTESRNFQLDQNATGHQNNRNLTLLLDNYFKFVRNIQNQSLLPSFHPQDEILALLLDETYPRNVLDRNQPPAQGTLSLPQPKNNTLNDFESTFLDYRIRPNDTIHQPLRIWMINQRSNYNRLDHSKNQSREVYSSLIPSYMTPQRRQALEAIHFPWSGRFRNRFEEIQDEAERLVIVERQRQRAERIERKEREERERVERLTSSNFASFPSSSSGDQDGMDIMALWDAEDDEDDW</sequence>
<feature type="region of interest" description="Disordered" evidence="1">
    <location>
        <begin position="540"/>
        <end position="585"/>
    </location>
</feature>
<evidence type="ECO:0000256" key="1">
    <source>
        <dbReference type="SAM" id="MobiDB-lite"/>
    </source>
</evidence>
<dbReference type="Proteomes" id="UP001530315">
    <property type="component" value="Unassembled WGS sequence"/>
</dbReference>
<dbReference type="PANTHER" id="PTHR33418">
    <property type="entry name" value="HELICASE-ASSOCIATED"/>
    <property type="match status" value="1"/>
</dbReference>
<name>A0ABD3NB86_9STRA</name>
<keyword evidence="5" id="KW-1185">Reference proteome</keyword>
<reference evidence="4 5" key="1">
    <citation type="submission" date="2024-10" db="EMBL/GenBank/DDBJ databases">
        <title>Updated reference genomes for cyclostephanoid diatoms.</title>
        <authorList>
            <person name="Roberts W.R."/>
            <person name="Alverson A.J."/>
        </authorList>
    </citation>
    <scope>NUCLEOTIDE SEQUENCE [LARGE SCALE GENOMIC DNA]</scope>
    <source>
        <strain evidence="4 5">AJA276-08</strain>
    </source>
</reference>
<evidence type="ECO:0000259" key="3">
    <source>
        <dbReference type="Pfam" id="PF03457"/>
    </source>
</evidence>
<dbReference type="AlphaFoldDB" id="A0ABD3NB86"/>
<organism evidence="4 5">
    <name type="scientific">Stephanodiscus triporus</name>
    <dbReference type="NCBI Taxonomy" id="2934178"/>
    <lineage>
        <taxon>Eukaryota</taxon>
        <taxon>Sar</taxon>
        <taxon>Stramenopiles</taxon>
        <taxon>Ochrophyta</taxon>
        <taxon>Bacillariophyta</taxon>
        <taxon>Coscinodiscophyceae</taxon>
        <taxon>Thalassiosirophycidae</taxon>
        <taxon>Stephanodiscales</taxon>
        <taxon>Stephanodiscaceae</taxon>
        <taxon>Stephanodiscus</taxon>
    </lineage>
</organism>
<keyword evidence="2" id="KW-0732">Signal</keyword>
<dbReference type="InterPro" id="IPR005114">
    <property type="entry name" value="Helicase_assoc"/>
</dbReference>
<feature type="domain" description="Helicase-associated" evidence="3">
    <location>
        <begin position="107"/>
        <end position="176"/>
    </location>
</feature>
<accession>A0ABD3NB86</accession>
<evidence type="ECO:0000313" key="4">
    <source>
        <dbReference type="EMBL" id="KAL3773308.1"/>
    </source>
</evidence>
<comment type="caution">
    <text evidence="4">The sequence shown here is derived from an EMBL/GenBank/DDBJ whole genome shotgun (WGS) entry which is preliminary data.</text>
</comment>
<feature type="chain" id="PRO_5044820700" description="Helicase-associated domain-containing protein" evidence="2">
    <location>
        <begin position="25"/>
        <end position="585"/>
    </location>
</feature>
<feature type="domain" description="Helicase-associated" evidence="3">
    <location>
        <begin position="183"/>
        <end position="238"/>
    </location>
</feature>
<feature type="compositionally biased region" description="Basic and acidic residues" evidence="1">
    <location>
        <begin position="540"/>
        <end position="550"/>
    </location>
</feature>
<dbReference type="Gene3D" id="6.10.140.530">
    <property type="match status" value="2"/>
</dbReference>
<dbReference type="PANTHER" id="PTHR33418:SF1">
    <property type="entry name" value="HELICASE-ASSOCIATED DOMAIN-CONTAINING PROTEIN"/>
    <property type="match status" value="1"/>
</dbReference>